<evidence type="ECO:0000313" key="2">
    <source>
        <dbReference type="EMBL" id="KHF42949.1"/>
    </source>
</evidence>
<organism evidence="2 3">
    <name type="scientific">Saccharomonospora viridis</name>
    <dbReference type="NCBI Taxonomy" id="1852"/>
    <lineage>
        <taxon>Bacteria</taxon>
        <taxon>Bacillati</taxon>
        <taxon>Actinomycetota</taxon>
        <taxon>Actinomycetes</taxon>
        <taxon>Pseudonocardiales</taxon>
        <taxon>Pseudonocardiaceae</taxon>
        <taxon>Saccharomonospora</taxon>
    </lineage>
</organism>
<reference evidence="2 3" key="1">
    <citation type="submission" date="2014-10" db="EMBL/GenBank/DDBJ databases">
        <title>Genome sequence of Micropolyspora internatus JCM3315.</title>
        <authorList>
            <person name="Shin S.-K."/>
            <person name="Yi H."/>
        </authorList>
    </citation>
    <scope>NUCLEOTIDE SEQUENCE [LARGE SCALE GENOMIC DNA]</scope>
    <source>
        <strain evidence="2 3">JCM 3315</strain>
    </source>
</reference>
<evidence type="ECO:0000256" key="1">
    <source>
        <dbReference type="SAM" id="MobiDB-lite"/>
    </source>
</evidence>
<comment type="caution">
    <text evidence="2">The sequence shown here is derived from an EMBL/GenBank/DDBJ whole genome shotgun (WGS) entry which is preliminary data.</text>
</comment>
<protein>
    <submittedName>
        <fullName evidence="2">Uncharacterized protein</fullName>
    </submittedName>
</protein>
<evidence type="ECO:0000313" key="3">
    <source>
        <dbReference type="Proteomes" id="UP000030848"/>
    </source>
</evidence>
<gene>
    <name evidence="2" type="ORF">MINT15_31510</name>
</gene>
<name>A0A837D543_9PSEU</name>
<accession>A0A837D543</accession>
<dbReference type="Proteomes" id="UP000030848">
    <property type="component" value="Unassembled WGS sequence"/>
</dbReference>
<dbReference type="AlphaFoldDB" id="A0A837D543"/>
<dbReference type="EMBL" id="JRZE01000006">
    <property type="protein sequence ID" value="KHF42949.1"/>
    <property type="molecule type" value="Genomic_DNA"/>
</dbReference>
<proteinExistence type="predicted"/>
<sequence length="39" mass="4196">MTGPARGLARVLDERTSIPTEDGGTASPRCPPLGLRYWP</sequence>
<feature type="region of interest" description="Disordered" evidence="1">
    <location>
        <begin position="1"/>
        <end position="39"/>
    </location>
</feature>